<dbReference type="InterPro" id="IPR054542">
    <property type="entry name" value="Cys_met_metab_PP"/>
</dbReference>
<dbReference type="PANTHER" id="PTHR11808:SF75">
    <property type="entry name" value="CYSTATHIONINE GAMMA-SYNTHASE"/>
    <property type="match status" value="1"/>
</dbReference>
<organism evidence="4 5">
    <name type="scientific">Hyphococcus lacteus</name>
    <dbReference type="NCBI Taxonomy" id="3143536"/>
    <lineage>
        <taxon>Bacteria</taxon>
        <taxon>Pseudomonadati</taxon>
        <taxon>Pseudomonadota</taxon>
        <taxon>Alphaproteobacteria</taxon>
        <taxon>Parvularculales</taxon>
        <taxon>Parvularculaceae</taxon>
        <taxon>Hyphococcus</taxon>
    </lineage>
</organism>
<dbReference type="GO" id="GO:0003962">
    <property type="term" value="F:cystathionine gamma-synthase activity"/>
    <property type="evidence" value="ECO:0007669"/>
    <property type="project" value="UniProtKB-EC"/>
</dbReference>
<dbReference type="RefSeq" id="WP_369313875.1">
    <property type="nucleotide sequence ID" value="NZ_JBEHZE010000001.1"/>
</dbReference>
<accession>A0ABV3Z4Z2</accession>
<dbReference type="InterPro" id="IPR015421">
    <property type="entry name" value="PyrdxlP-dep_Trfase_major"/>
</dbReference>
<reference evidence="4 5" key="1">
    <citation type="submission" date="2024-05" db="EMBL/GenBank/DDBJ databases">
        <title>Three bacterial strains, DH-69, EH-24, and ECK-19 isolated from coastal sediments.</title>
        <authorList>
            <person name="Ye Y.-Q."/>
            <person name="Du Z.-J."/>
        </authorList>
    </citation>
    <scope>NUCLEOTIDE SEQUENCE [LARGE SCALE GENOMIC DNA]</scope>
    <source>
        <strain evidence="4 5">ECK-19</strain>
    </source>
</reference>
<protein>
    <submittedName>
        <fullName evidence="4">Cystathionine gamma-synthase</fullName>
        <ecNumber evidence="4">2.5.1.48</ecNumber>
    </submittedName>
</protein>
<dbReference type="SUPFAM" id="SSF53383">
    <property type="entry name" value="PLP-dependent transferases"/>
    <property type="match status" value="1"/>
</dbReference>
<proteinExistence type="inferred from homology"/>
<dbReference type="PANTHER" id="PTHR11808">
    <property type="entry name" value="TRANS-SULFURATION ENZYME FAMILY MEMBER"/>
    <property type="match status" value="1"/>
</dbReference>
<keyword evidence="4" id="KW-0808">Transferase</keyword>
<dbReference type="EMBL" id="JBEHZE010000001">
    <property type="protein sequence ID" value="MEX6633877.1"/>
    <property type="molecule type" value="Genomic_DNA"/>
</dbReference>
<dbReference type="Pfam" id="PF01053">
    <property type="entry name" value="Cys_Met_Meta_PP"/>
    <property type="match status" value="1"/>
</dbReference>
<evidence type="ECO:0000313" key="4">
    <source>
        <dbReference type="EMBL" id="MEX6633877.1"/>
    </source>
</evidence>
<name>A0ABV3Z4Z2_9PROT</name>
<dbReference type="InterPro" id="IPR015424">
    <property type="entry name" value="PyrdxlP-dep_Trfase"/>
</dbReference>
<keyword evidence="2 3" id="KW-0663">Pyridoxal phosphate</keyword>
<evidence type="ECO:0000256" key="2">
    <source>
        <dbReference type="ARBA" id="ARBA00022898"/>
    </source>
</evidence>
<keyword evidence="5" id="KW-1185">Reference proteome</keyword>
<evidence type="ECO:0000256" key="3">
    <source>
        <dbReference type="RuleBase" id="RU362118"/>
    </source>
</evidence>
<comment type="cofactor">
    <cofactor evidence="1 3">
        <name>pyridoxal 5'-phosphate</name>
        <dbReference type="ChEBI" id="CHEBI:597326"/>
    </cofactor>
</comment>
<dbReference type="Gene3D" id="3.90.1150.10">
    <property type="entry name" value="Aspartate Aminotransferase, domain 1"/>
    <property type="match status" value="1"/>
</dbReference>
<dbReference type="Gene3D" id="3.40.640.10">
    <property type="entry name" value="Type I PLP-dependent aspartate aminotransferase-like (Major domain)"/>
    <property type="match status" value="1"/>
</dbReference>
<evidence type="ECO:0000256" key="1">
    <source>
        <dbReference type="ARBA" id="ARBA00001933"/>
    </source>
</evidence>
<dbReference type="Proteomes" id="UP001560685">
    <property type="component" value="Unassembled WGS sequence"/>
</dbReference>
<comment type="caution">
    <text evidence="4">The sequence shown here is derived from an EMBL/GenBank/DDBJ whole genome shotgun (WGS) entry which is preliminary data.</text>
</comment>
<dbReference type="NCBIfam" id="TIGR02080">
    <property type="entry name" value="O_succ_thio_ly"/>
    <property type="match status" value="1"/>
</dbReference>
<dbReference type="EC" id="2.5.1.48" evidence="4"/>
<dbReference type="InterPro" id="IPR000277">
    <property type="entry name" value="Cys/Met-Metab_PyrdxlP-dep_enz"/>
</dbReference>
<dbReference type="InterPro" id="IPR011821">
    <property type="entry name" value="O_succ_thio_ly"/>
</dbReference>
<dbReference type="InterPro" id="IPR015422">
    <property type="entry name" value="PyrdxlP-dep_Trfase_small"/>
</dbReference>
<sequence>MSESVQLETIAATAGVGTDPAFRSVAPPLHLSANYAWNDPLDKPQYDYARSGNPTRSQLEEALCALEGAAKGVVVSSGMAAVDLVLNLVNPGELVIAPHDCYGGTHRLLTARGKRGQFDIEYVNQTDIEALRTAFTRKPKLVLIETPSNPLLRITDIAAVVELAKECGAITVADNTFLSPALQRPLELGCDIVIHSTTKFLNGHSDVVGGAALAKDQKLGDDLAWWANCTGVTGAPFDSFMTLRGIRTLFPRIERQQKTAEDVVNALSENKRVVAVNYPGLKAHPGHEIAKRQQKGFGSMFSVEFDESVDVIEFLRKLQTFTIAESLGGFESLVCLPAEMTHAAMTPEARETAGISNRLVRFSIGLEHTDDLVRDIFSALEQAAAAGDEKVAFLPNKAASKCA</sequence>
<dbReference type="PROSITE" id="PS00868">
    <property type="entry name" value="CYS_MET_METAB_PP"/>
    <property type="match status" value="1"/>
</dbReference>
<dbReference type="CDD" id="cd00614">
    <property type="entry name" value="CGS_like"/>
    <property type="match status" value="1"/>
</dbReference>
<comment type="similarity">
    <text evidence="3">Belongs to the trans-sulfuration enzymes family.</text>
</comment>
<dbReference type="PIRSF" id="PIRSF001434">
    <property type="entry name" value="CGS"/>
    <property type="match status" value="1"/>
</dbReference>
<gene>
    <name evidence="4" type="primary">metB</name>
    <name evidence="4" type="ORF">ABFZ84_09990</name>
</gene>
<evidence type="ECO:0000313" key="5">
    <source>
        <dbReference type="Proteomes" id="UP001560685"/>
    </source>
</evidence>